<keyword evidence="6" id="KW-0325">Glycoprotein</keyword>
<evidence type="ECO:0000256" key="8">
    <source>
        <dbReference type="SAM" id="Phobius"/>
    </source>
</evidence>
<reference evidence="10" key="1">
    <citation type="submission" date="2020-04" db="EMBL/GenBank/DDBJ databases">
        <authorList>
            <person name="Alioto T."/>
            <person name="Alioto T."/>
            <person name="Gomez Garrido J."/>
        </authorList>
    </citation>
    <scope>NUCLEOTIDE SEQUENCE</scope>
    <source>
        <strain evidence="10">A484AB</strain>
    </source>
</reference>
<comment type="caution">
    <text evidence="10">The sequence shown here is derived from an EMBL/GenBank/DDBJ whole genome shotgun (WGS) entry which is preliminary data.</text>
</comment>
<dbReference type="PANTHER" id="PTHR46876">
    <property type="entry name" value="LOW-DENSITY LIPOPROTEIN RECEPTOR-RELATED PROTEIN 11"/>
    <property type="match status" value="1"/>
</dbReference>
<dbReference type="Proteomes" id="UP001152795">
    <property type="component" value="Unassembled WGS sequence"/>
</dbReference>
<keyword evidence="2 8" id="KW-0812">Transmembrane</keyword>
<feature type="compositionally biased region" description="Polar residues" evidence="7">
    <location>
        <begin position="313"/>
        <end position="329"/>
    </location>
</feature>
<dbReference type="PANTHER" id="PTHR46876:SF1">
    <property type="entry name" value="LOW-DENSITY LIPOPROTEIN RECEPTOR-RELATED PROTEIN 11"/>
    <property type="match status" value="1"/>
</dbReference>
<comment type="subcellular location">
    <subcellularLocation>
        <location evidence="1">Membrane</location>
        <topology evidence="1">Single-pass type I membrane protein</topology>
    </subcellularLocation>
</comment>
<feature type="compositionally biased region" description="Basic and acidic residues" evidence="7">
    <location>
        <begin position="297"/>
        <end position="312"/>
    </location>
</feature>
<evidence type="ECO:0000256" key="5">
    <source>
        <dbReference type="ARBA" id="ARBA00023136"/>
    </source>
</evidence>
<evidence type="ECO:0000256" key="2">
    <source>
        <dbReference type="ARBA" id="ARBA00022692"/>
    </source>
</evidence>
<dbReference type="Pfam" id="PF07502">
    <property type="entry name" value="MANEC"/>
    <property type="match status" value="1"/>
</dbReference>
<dbReference type="InterPro" id="IPR011106">
    <property type="entry name" value="MANSC_N"/>
</dbReference>
<feature type="region of interest" description="Disordered" evidence="7">
    <location>
        <begin position="290"/>
        <end position="329"/>
    </location>
</feature>
<feature type="chain" id="PRO_5043983301" evidence="9">
    <location>
        <begin position="23"/>
        <end position="396"/>
    </location>
</feature>
<keyword evidence="4 8" id="KW-1133">Transmembrane helix</keyword>
<feature type="compositionally biased region" description="Basic and acidic residues" evidence="7">
    <location>
        <begin position="225"/>
        <end position="252"/>
    </location>
</feature>
<protein>
    <submittedName>
        <fullName evidence="10">Uncharacterized protein</fullName>
    </submittedName>
</protein>
<evidence type="ECO:0000256" key="3">
    <source>
        <dbReference type="ARBA" id="ARBA00022729"/>
    </source>
</evidence>
<keyword evidence="3 9" id="KW-0732">Signal</keyword>
<dbReference type="EMBL" id="CACRXK020005649">
    <property type="protein sequence ID" value="CAB4006933.1"/>
    <property type="molecule type" value="Genomic_DNA"/>
</dbReference>
<evidence type="ECO:0000313" key="10">
    <source>
        <dbReference type="EMBL" id="CAB4006933.1"/>
    </source>
</evidence>
<feature type="region of interest" description="Disordered" evidence="7">
    <location>
        <begin position="128"/>
        <end position="163"/>
    </location>
</feature>
<sequence length="396" mass="45481">MFVGKSCLVFLSFVLGLASAEGENSLSYRDKCPTFQIRKSTIIKTQKSIHDGAEFLGKKITTSSRGCHEQCCKANGCNLVMLKYDVESSQEKVSCFMFNCRSPSVCTFYRHSSYHSYAALEYEDRKPQYSPKDYGKTKDYKTDDDKVETTTATTEPPNPTTTQKTYKKWGNINWFEATTTSKPRYVKPKYDNSGYDKTNSWGRKNLLDDQDLDKLSTTHRSYNRKTTESKKANPWHVDESMPKETKTKSYDSRKYGTYDHTQKADTFKIPTKKTTPADEEEDFPRRVFVDNNPDFPDEPRNHHSEPETKETKMQTTKSPNLRITKGTTTKSPPANHFVIKRLNIQDNKAVIPLAIGLVLALLLLLGVIFRLKTSRRRRTKAFLTDDADYLINGMYL</sequence>
<dbReference type="SMART" id="SM00765">
    <property type="entry name" value="MANEC"/>
    <property type="match status" value="1"/>
</dbReference>
<accession>A0A6S7HSJ9</accession>
<dbReference type="PROSITE" id="PS50986">
    <property type="entry name" value="MANSC"/>
    <property type="match status" value="1"/>
</dbReference>
<keyword evidence="11" id="KW-1185">Reference proteome</keyword>
<gene>
    <name evidence="10" type="ORF">PACLA_8A042240</name>
</gene>
<feature type="transmembrane region" description="Helical" evidence="8">
    <location>
        <begin position="349"/>
        <end position="371"/>
    </location>
</feature>
<feature type="region of interest" description="Disordered" evidence="7">
    <location>
        <begin position="218"/>
        <end position="252"/>
    </location>
</feature>
<evidence type="ECO:0000256" key="4">
    <source>
        <dbReference type="ARBA" id="ARBA00022989"/>
    </source>
</evidence>
<evidence type="ECO:0000256" key="9">
    <source>
        <dbReference type="SAM" id="SignalP"/>
    </source>
</evidence>
<feature type="compositionally biased region" description="Basic and acidic residues" evidence="7">
    <location>
        <begin position="128"/>
        <end position="148"/>
    </location>
</feature>
<keyword evidence="5 8" id="KW-0472">Membrane</keyword>
<evidence type="ECO:0000256" key="7">
    <source>
        <dbReference type="SAM" id="MobiDB-lite"/>
    </source>
</evidence>
<proteinExistence type="predicted"/>
<dbReference type="GO" id="GO:0016020">
    <property type="term" value="C:membrane"/>
    <property type="evidence" value="ECO:0007669"/>
    <property type="project" value="UniProtKB-SubCell"/>
</dbReference>
<dbReference type="AlphaFoldDB" id="A0A6S7HSJ9"/>
<organism evidence="10 11">
    <name type="scientific">Paramuricea clavata</name>
    <name type="common">Red gorgonian</name>
    <name type="synonym">Violescent sea-whip</name>
    <dbReference type="NCBI Taxonomy" id="317549"/>
    <lineage>
        <taxon>Eukaryota</taxon>
        <taxon>Metazoa</taxon>
        <taxon>Cnidaria</taxon>
        <taxon>Anthozoa</taxon>
        <taxon>Octocorallia</taxon>
        <taxon>Malacalcyonacea</taxon>
        <taxon>Plexauridae</taxon>
        <taxon>Paramuricea</taxon>
    </lineage>
</organism>
<evidence type="ECO:0000313" key="11">
    <source>
        <dbReference type="Proteomes" id="UP001152795"/>
    </source>
</evidence>
<name>A0A6S7HSJ9_PARCT</name>
<evidence type="ECO:0000256" key="6">
    <source>
        <dbReference type="ARBA" id="ARBA00023180"/>
    </source>
</evidence>
<feature type="signal peptide" evidence="9">
    <location>
        <begin position="1"/>
        <end position="22"/>
    </location>
</feature>
<dbReference type="InterPro" id="IPR013980">
    <property type="entry name" value="MANSC_dom"/>
</dbReference>
<dbReference type="OrthoDB" id="10037294at2759"/>
<evidence type="ECO:0000256" key="1">
    <source>
        <dbReference type="ARBA" id="ARBA00004479"/>
    </source>
</evidence>
<feature type="compositionally biased region" description="Low complexity" evidence="7">
    <location>
        <begin position="149"/>
        <end position="163"/>
    </location>
</feature>